<dbReference type="Gene3D" id="3.30.1120.40">
    <property type="entry name" value="Stage V sporulation protein G"/>
    <property type="match status" value="1"/>
</dbReference>
<reference evidence="5 6" key="1">
    <citation type="submission" date="2015-09" db="EMBL/GenBank/DDBJ databases">
        <title>Genome sequence of Oxobacter pfennigii DSM 3222.</title>
        <authorList>
            <person name="Poehlein A."/>
            <person name="Bengelsdorf F.R."/>
            <person name="Schiel-Bengelsdorf B."/>
            <person name="Duerre P."/>
            <person name="Daniel R."/>
        </authorList>
    </citation>
    <scope>NUCLEOTIDE SEQUENCE [LARGE SCALE GENOMIC DNA]</scope>
    <source>
        <strain evidence="5 6">DSM 3222</strain>
    </source>
</reference>
<accession>A0A0P8X2R2</accession>
<evidence type="ECO:0000256" key="1">
    <source>
        <dbReference type="ARBA" id="ARBA00022618"/>
    </source>
</evidence>
<proteinExistence type="predicted"/>
<dbReference type="InterPro" id="IPR036751">
    <property type="entry name" value="SpoVG_sf"/>
</dbReference>
<evidence type="ECO:0000313" key="6">
    <source>
        <dbReference type="Proteomes" id="UP000050326"/>
    </source>
</evidence>
<dbReference type="PANTHER" id="PTHR38429">
    <property type="entry name" value="SEPTATION PROTEIN SPOVG-RELATED"/>
    <property type="match status" value="1"/>
</dbReference>
<name>A0A0P8X2R2_9CLOT</name>
<dbReference type="RefSeq" id="WP_054874660.1">
    <property type="nucleotide sequence ID" value="NZ_LKET01000028.1"/>
</dbReference>
<keyword evidence="2" id="KW-0717">Septation</keyword>
<keyword evidence="6" id="KW-1185">Reference proteome</keyword>
<protein>
    <submittedName>
        <fullName evidence="5">Putative septation protein SpoVG</fullName>
    </submittedName>
</protein>
<dbReference type="GO" id="GO:0000917">
    <property type="term" value="P:division septum assembly"/>
    <property type="evidence" value="ECO:0007669"/>
    <property type="project" value="UniProtKB-KW"/>
</dbReference>
<dbReference type="PANTHER" id="PTHR38429:SF1">
    <property type="entry name" value="SEPTATION PROTEIN SPOVG-RELATED"/>
    <property type="match status" value="1"/>
</dbReference>
<dbReference type="Pfam" id="PF04026">
    <property type="entry name" value="SpoVG"/>
    <property type="match status" value="1"/>
</dbReference>
<dbReference type="GO" id="GO:0030435">
    <property type="term" value="P:sporulation resulting in formation of a cellular spore"/>
    <property type="evidence" value="ECO:0007669"/>
    <property type="project" value="InterPro"/>
</dbReference>
<organism evidence="5 6">
    <name type="scientific">Oxobacter pfennigii</name>
    <dbReference type="NCBI Taxonomy" id="36849"/>
    <lineage>
        <taxon>Bacteria</taxon>
        <taxon>Bacillati</taxon>
        <taxon>Bacillota</taxon>
        <taxon>Clostridia</taxon>
        <taxon>Eubacteriales</taxon>
        <taxon>Clostridiaceae</taxon>
        <taxon>Oxobacter</taxon>
    </lineage>
</organism>
<feature type="compositionally biased region" description="Basic and acidic residues" evidence="4">
    <location>
        <begin position="115"/>
        <end position="132"/>
    </location>
</feature>
<dbReference type="SUPFAM" id="SSF160537">
    <property type="entry name" value="SpoVG-like"/>
    <property type="match status" value="1"/>
</dbReference>
<dbReference type="EMBL" id="LKET01000028">
    <property type="protein sequence ID" value="KPU45087.1"/>
    <property type="molecule type" value="Genomic_DNA"/>
</dbReference>
<dbReference type="STRING" id="36849.OXPF_15650"/>
<keyword evidence="3" id="KW-0131">Cell cycle</keyword>
<keyword evidence="1" id="KW-0132">Cell division</keyword>
<dbReference type="Proteomes" id="UP000050326">
    <property type="component" value="Unassembled WGS sequence"/>
</dbReference>
<evidence type="ECO:0000256" key="4">
    <source>
        <dbReference type="SAM" id="MobiDB-lite"/>
    </source>
</evidence>
<sequence>MSDTNAGAVPETAGTAEPLKLDVTVRPITPKNNLLAFASVKIADCFVVDNIKIVAGDKGLFVNMPSAQDGKGKFHDVCFPVTADFRQQLQNAVLDGYTAAVEKVQNIGAAQREFTEKPSIKDKLREGAKASAERAAAMPKTPEAAKGKENAL</sequence>
<dbReference type="InterPro" id="IPR007170">
    <property type="entry name" value="SpoVG"/>
</dbReference>
<dbReference type="AlphaFoldDB" id="A0A0P8X2R2"/>
<comment type="caution">
    <text evidence="5">The sequence shown here is derived from an EMBL/GenBank/DDBJ whole genome shotgun (WGS) entry which is preliminary data.</text>
</comment>
<evidence type="ECO:0000256" key="3">
    <source>
        <dbReference type="ARBA" id="ARBA00023306"/>
    </source>
</evidence>
<feature type="compositionally biased region" description="Basic and acidic residues" evidence="4">
    <location>
        <begin position="143"/>
        <end position="152"/>
    </location>
</feature>
<feature type="region of interest" description="Disordered" evidence="4">
    <location>
        <begin position="115"/>
        <end position="152"/>
    </location>
</feature>
<dbReference type="OrthoDB" id="9796286at2"/>
<gene>
    <name evidence="5" type="primary">spoVG_1</name>
    <name evidence="5" type="ORF">OXPF_15650</name>
</gene>
<evidence type="ECO:0000256" key="2">
    <source>
        <dbReference type="ARBA" id="ARBA00023210"/>
    </source>
</evidence>
<evidence type="ECO:0000313" key="5">
    <source>
        <dbReference type="EMBL" id="KPU45087.1"/>
    </source>
</evidence>